<protein>
    <submittedName>
        <fullName evidence="1">Uncharacterized protein</fullName>
    </submittedName>
</protein>
<evidence type="ECO:0000313" key="2">
    <source>
        <dbReference type="Proteomes" id="UP000499080"/>
    </source>
</evidence>
<comment type="caution">
    <text evidence="1">The sequence shown here is derived from an EMBL/GenBank/DDBJ whole genome shotgun (WGS) entry which is preliminary data.</text>
</comment>
<name>A0A4Y2VFA0_ARAVE</name>
<sequence>MNGFSEDEFDSGYLEDLAEDEVLQRLGETGIKQVINGTKTLNTDGTSFIQCGAEDFKERDADIKQSGGRGTASLEYSVRIYLYNELPHRWIGLIGEDELTLFAWPPRSPDLTSCDFFLCGQIKDLVFVPSLPNTIEEIRERIHASSMSTGTMTLQNMWNEFDYRLDLCREIQRRT</sequence>
<organism evidence="1 2">
    <name type="scientific">Araneus ventricosus</name>
    <name type="common">Orbweaver spider</name>
    <name type="synonym">Epeira ventricosa</name>
    <dbReference type="NCBI Taxonomy" id="182803"/>
    <lineage>
        <taxon>Eukaryota</taxon>
        <taxon>Metazoa</taxon>
        <taxon>Ecdysozoa</taxon>
        <taxon>Arthropoda</taxon>
        <taxon>Chelicerata</taxon>
        <taxon>Arachnida</taxon>
        <taxon>Araneae</taxon>
        <taxon>Araneomorphae</taxon>
        <taxon>Entelegynae</taxon>
        <taxon>Araneoidea</taxon>
        <taxon>Araneidae</taxon>
        <taxon>Araneus</taxon>
    </lineage>
</organism>
<reference evidence="1 2" key="1">
    <citation type="journal article" date="2019" name="Sci. Rep.">
        <title>Orb-weaving spider Araneus ventricosus genome elucidates the spidroin gene catalogue.</title>
        <authorList>
            <person name="Kono N."/>
            <person name="Nakamura H."/>
            <person name="Ohtoshi R."/>
            <person name="Moran D.A.P."/>
            <person name="Shinohara A."/>
            <person name="Yoshida Y."/>
            <person name="Fujiwara M."/>
            <person name="Mori M."/>
            <person name="Tomita M."/>
            <person name="Arakawa K."/>
        </authorList>
    </citation>
    <scope>NUCLEOTIDE SEQUENCE [LARGE SCALE GENOMIC DNA]</scope>
</reference>
<keyword evidence="2" id="KW-1185">Reference proteome</keyword>
<dbReference type="PANTHER" id="PTHR47326">
    <property type="entry name" value="TRANSPOSABLE ELEMENT TC3 TRANSPOSASE-LIKE PROTEIN"/>
    <property type="match status" value="1"/>
</dbReference>
<proteinExistence type="predicted"/>
<gene>
    <name evidence="1" type="ORF">AVEN_209434_1</name>
</gene>
<dbReference type="OrthoDB" id="6764275at2759"/>
<dbReference type="Gene3D" id="3.30.420.10">
    <property type="entry name" value="Ribonuclease H-like superfamily/Ribonuclease H"/>
    <property type="match status" value="1"/>
</dbReference>
<dbReference type="GO" id="GO:0003676">
    <property type="term" value="F:nucleic acid binding"/>
    <property type="evidence" value="ECO:0007669"/>
    <property type="project" value="InterPro"/>
</dbReference>
<dbReference type="AlphaFoldDB" id="A0A4Y2VFA0"/>
<accession>A0A4Y2VFA0</accession>
<dbReference type="EMBL" id="BGPR01045436">
    <property type="protein sequence ID" value="GBO22340.1"/>
    <property type="molecule type" value="Genomic_DNA"/>
</dbReference>
<dbReference type="Proteomes" id="UP000499080">
    <property type="component" value="Unassembled WGS sequence"/>
</dbReference>
<evidence type="ECO:0000313" key="1">
    <source>
        <dbReference type="EMBL" id="GBO22340.1"/>
    </source>
</evidence>
<dbReference type="InterPro" id="IPR036397">
    <property type="entry name" value="RNaseH_sf"/>
</dbReference>
<dbReference type="PANTHER" id="PTHR47326:SF1">
    <property type="entry name" value="HTH PSQ-TYPE DOMAIN-CONTAINING PROTEIN"/>
    <property type="match status" value="1"/>
</dbReference>